<dbReference type="STRING" id="29760.D7T6J0"/>
<sequence>MLVLFETPAGFALFKVLDEGKLSKLRTCGRSFPHQMTLDDTANRMCSQQCCNGADERSEKSIDRTHFRVSSSRFGSNELGLFHSLSRYKLKFSPDKVDTVIIHAIGLLDDLDKELNAYAMRI</sequence>
<dbReference type="PANTHER" id="PTHR10894">
    <property type="entry name" value="NUCLEOLAR PROTEIN 5 NUCLEOLAR PROTEIN NOP5 NOP58"/>
    <property type="match status" value="1"/>
</dbReference>
<feature type="domain" description="Nucleolar protein 58/56 N-terminal" evidence="1">
    <location>
        <begin position="2"/>
        <end position="24"/>
    </location>
</feature>
<keyword evidence="3" id="KW-1185">Reference proteome</keyword>
<name>D7T6J0_VITVI</name>
<dbReference type="PaxDb" id="29760-VIT_05s0020g01860.t01"/>
<dbReference type="eggNOG" id="KOG2572">
    <property type="taxonomic scope" value="Eukaryota"/>
</dbReference>
<evidence type="ECO:0000313" key="3">
    <source>
        <dbReference type="Proteomes" id="UP000009183"/>
    </source>
</evidence>
<dbReference type="Proteomes" id="UP000009183">
    <property type="component" value="Chromosome 5"/>
</dbReference>
<dbReference type="InterPro" id="IPR012974">
    <property type="entry name" value="NOP58/56_N"/>
</dbReference>
<organism evidence="2 3">
    <name type="scientific">Vitis vinifera</name>
    <name type="common">Grape</name>
    <dbReference type="NCBI Taxonomy" id="29760"/>
    <lineage>
        <taxon>Eukaryota</taxon>
        <taxon>Viridiplantae</taxon>
        <taxon>Streptophyta</taxon>
        <taxon>Embryophyta</taxon>
        <taxon>Tracheophyta</taxon>
        <taxon>Spermatophyta</taxon>
        <taxon>Magnoliopsida</taxon>
        <taxon>eudicotyledons</taxon>
        <taxon>Gunneridae</taxon>
        <taxon>Pentapetalae</taxon>
        <taxon>rosids</taxon>
        <taxon>Vitales</taxon>
        <taxon>Vitaceae</taxon>
        <taxon>Viteae</taxon>
        <taxon>Vitis</taxon>
    </lineage>
</organism>
<dbReference type="GO" id="GO:0031428">
    <property type="term" value="C:box C/D methylation guide snoRNP complex"/>
    <property type="evidence" value="ECO:0007669"/>
    <property type="project" value="InterPro"/>
</dbReference>
<evidence type="ECO:0000313" key="2">
    <source>
        <dbReference type="EMBL" id="CBI26111.3"/>
    </source>
</evidence>
<protein>
    <recommendedName>
        <fullName evidence="1">Nucleolar protein 58/56 N-terminal domain-containing protein</fullName>
    </recommendedName>
</protein>
<dbReference type="PANTHER" id="PTHR10894:SF1">
    <property type="entry name" value="NUCLEOLAR PROTEIN 58"/>
    <property type="match status" value="1"/>
</dbReference>
<dbReference type="Gene3D" id="1.10.287.4070">
    <property type="match status" value="1"/>
</dbReference>
<reference evidence="3" key="1">
    <citation type="journal article" date="2007" name="Nature">
        <title>The grapevine genome sequence suggests ancestral hexaploidization in major angiosperm phyla.</title>
        <authorList>
            <consortium name="The French-Italian Public Consortium for Grapevine Genome Characterization."/>
            <person name="Jaillon O."/>
            <person name="Aury J.-M."/>
            <person name="Noel B."/>
            <person name="Policriti A."/>
            <person name="Clepet C."/>
            <person name="Casagrande A."/>
            <person name="Choisne N."/>
            <person name="Aubourg S."/>
            <person name="Vitulo N."/>
            <person name="Jubin C."/>
            <person name="Vezzi A."/>
            <person name="Legeai F."/>
            <person name="Hugueney P."/>
            <person name="Dasilva C."/>
            <person name="Horner D."/>
            <person name="Mica E."/>
            <person name="Jublot D."/>
            <person name="Poulain J."/>
            <person name="Bruyere C."/>
            <person name="Billault A."/>
            <person name="Segurens B."/>
            <person name="Gouyvenoux M."/>
            <person name="Ugarte E."/>
            <person name="Cattonaro F."/>
            <person name="Anthouard V."/>
            <person name="Vico V."/>
            <person name="Del Fabbro C."/>
            <person name="Alaux M."/>
            <person name="Di Gaspero G."/>
            <person name="Dumas V."/>
            <person name="Felice N."/>
            <person name="Paillard S."/>
            <person name="Juman I."/>
            <person name="Moroldo M."/>
            <person name="Scalabrin S."/>
            <person name="Canaguier A."/>
            <person name="Le Clainche I."/>
            <person name="Malacrida G."/>
            <person name="Durand E."/>
            <person name="Pesole G."/>
            <person name="Laucou V."/>
            <person name="Chatelet P."/>
            <person name="Merdinoglu D."/>
            <person name="Delledonne M."/>
            <person name="Pezzotti M."/>
            <person name="Lecharny A."/>
            <person name="Scarpelli C."/>
            <person name="Artiguenave F."/>
            <person name="Pe M.E."/>
            <person name="Valle G."/>
            <person name="Morgante M."/>
            <person name="Caboche M."/>
            <person name="Adam-Blondon A.-F."/>
            <person name="Weissenbach J."/>
            <person name="Quetier F."/>
            <person name="Wincker P."/>
        </authorList>
    </citation>
    <scope>NUCLEOTIDE SEQUENCE [LARGE SCALE GENOMIC DNA]</scope>
    <source>
        <strain evidence="3">cv. Pinot noir / PN40024</strain>
    </source>
</reference>
<accession>D7T6J0</accession>
<evidence type="ECO:0000259" key="1">
    <source>
        <dbReference type="Pfam" id="PF08156"/>
    </source>
</evidence>
<dbReference type="OrthoDB" id="1716416at2759"/>
<dbReference type="GO" id="GO:0032040">
    <property type="term" value="C:small-subunit processome"/>
    <property type="evidence" value="ECO:0007669"/>
    <property type="project" value="InterPro"/>
</dbReference>
<dbReference type="HOGENOM" id="CLU_2030945_0_0_1"/>
<dbReference type="InterPro" id="IPR045056">
    <property type="entry name" value="Nop56/Nop58"/>
</dbReference>
<dbReference type="GO" id="GO:0030515">
    <property type="term" value="F:snoRNA binding"/>
    <property type="evidence" value="ECO:0007669"/>
    <property type="project" value="InterPro"/>
</dbReference>
<dbReference type="AlphaFoldDB" id="D7T6J0"/>
<dbReference type="EMBL" id="FN595749">
    <property type="protein sequence ID" value="CBI26111.3"/>
    <property type="molecule type" value="Genomic_DNA"/>
</dbReference>
<dbReference type="InParanoid" id="D7T6J0"/>
<dbReference type="Pfam" id="PF08156">
    <property type="entry name" value="NOP5NT"/>
    <property type="match status" value="1"/>
</dbReference>
<gene>
    <name evidence="2" type="ordered locus">VIT_05s0020g01860</name>
</gene>
<proteinExistence type="predicted"/>